<comment type="caution">
    <text evidence="2">The sequence shown here is derived from an EMBL/GenBank/DDBJ whole genome shotgun (WGS) entry which is preliminary data.</text>
</comment>
<evidence type="ECO:0000256" key="1">
    <source>
        <dbReference type="SAM" id="MobiDB-lite"/>
    </source>
</evidence>
<keyword evidence="3" id="KW-1185">Reference proteome</keyword>
<dbReference type="EMBL" id="JALLAZ020001450">
    <property type="protein sequence ID" value="KAL3774734.1"/>
    <property type="molecule type" value="Genomic_DNA"/>
</dbReference>
<feature type="region of interest" description="Disordered" evidence="1">
    <location>
        <begin position="222"/>
        <end position="247"/>
    </location>
</feature>
<proteinExistence type="predicted"/>
<dbReference type="Proteomes" id="UP001530315">
    <property type="component" value="Unassembled WGS sequence"/>
</dbReference>
<dbReference type="AlphaFoldDB" id="A0ABD3NGT0"/>
<reference evidence="2 3" key="1">
    <citation type="submission" date="2024-10" db="EMBL/GenBank/DDBJ databases">
        <title>Updated reference genomes for cyclostephanoid diatoms.</title>
        <authorList>
            <person name="Roberts W.R."/>
            <person name="Alverson A.J."/>
        </authorList>
    </citation>
    <scope>NUCLEOTIDE SEQUENCE [LARGE SCALE GENOMIC DNA]</scope>
    <source>
        <strain evidence="2 3">AJA276-08</strain>
    </source>
</reference>
<accession>A0ABD3NGT0</accession>
<evidence type="ECO:0000313" key="3">
    <source>
        <dbReference type="Proteomes" id="UP001530315"/>
    </source>
</evidence>
<feature type="region of interest" description="Disordered" evidence="1">
    <location>
        <begin position="1"/>
        <end position="30"/>
    </location>
</feature>
<name>A0ABD3NGT0_9STRA</name>
<gene>
    <name evidence="2" type="ORF">ACHAW5_009560</name>
</gene>
<evidence type="ECO:0000313" key="2">
    <source>
        <dbReference type="EMBL" id="KAL3774734.1"/>
    </source>
</evidence>
<protein>
    <submittedName>
        <fullName evidence="2">Uncharacterized protein</fullName>
    </submittedName>
</protein>
<organism evidence="2 3">
    <name type="scientific">Stephanodiscus triporus</name>
    <dbReference type="NCBI Taxonomy" id="2934178"/>
    <lineage>
        <taxon>Eukaryota</taxon>
        <taxon>Sar</taxon>
        <taxon>Stramenopiles</taxon>
        <taxon>Ochrophyta</taxon>
        <taxon>Bacillariophyta</taxon>
        <taxon>Coscinodiscophyceae</taxon>
        <taxon>Thalassiosirophycidae</taxon>
        <taxon>Stephanodiscales</taxon>
        <taxon>Stephanodiscaceae</taxon>
        <taxon>Stephanodiscus</taxon>
    </lineage>
</organism>
<feature type="compositionally biased region" description="Basic and acidic residues" evidence="1">
    <location>
        <begin position="236"/>
        <end position="247"/>
    </location>
</feature>
<feature type="region of interest" description="Disordered" evidence="1">
    <location>
        <begin position="53"/>
        <end position="91"/>
    </location>
</feature>
<sequence>MGRGKLVFKGEEKAKKKKSSAKNKSGGVEFPAFGGGGDVNVAAGAAAGGIASARRPVADAAHAHDGGRGSASLHVSGQYEEKDDLPEKTQSQGPSINIGQGMLSTSSTVVSGHGTAFKTELRVGDAILAYTQKGAEEMRVITMVLSNISASISSAFSSDLKTPTPFKYINKPRDDKRDRAIKMAKARQEQEEVEQRAMGTYGDKGEIVYREKTEHGGYRIKREKATTEMTRSDLLSVREKKKSDRYC</sequence>